<dbReference type="RefSeq" id="WP_133774467.1">
    <property type="nucleotide sequence ID" value="NZ_SNZR01000017.1"/>
</dbReference>
<organism evidence="1 2">
    <name type="scientific">Enterovirga rhinocerotis</name>
    <dbReference type="NCBI Taxonomy" id="1339210"/>
    <lineage>
        <taxon>Bacteria</taxon>
        <taxon>Pseudomonadati</taxon>
        <taxon>Pseudomonadota</taxon>
        <taxon>Alphaproteobacteria</taxon>
        <taxon>Hyphomicrobiales</taxon>
        <taxon>Methylobacteriaceae</taxon>
        <taxon>Enterovirga</taxon>
    </lineage>
</organism>
<name>A0A4R7BJA3_9HYPH</name>
<dbReference type="Proteomes" id="UP000295122">
    <property type="component" value="Unassembled WGS sequence"/>
</dbReference>
<proteinExistence type="predicted"/>
<dbReference type="OrthoDB" id="7365000at2"/>
<protein>
    <submittedName>
        <fullName evidence="1">Uncharacterized protein</fullName>
    </submittedName>
</protein>
<evidence type="ECO:0000313" key="2">
    <source>
        <dbReference type="Proteomes" id="UP000295122"/>
    </source>
</evidence>
<evidence type="ECO:0000313" key="1">
    <source>
        <dbReference type="EMBL" id="TDR85450.1"/>
    </source>
</evidence>
<keyword evidence="2" id="KW-1185">Reference proteome</keyword>
<gene>
    <name evidence="1" type="ORF">EV668_4572</name>
</gene>
<reference evidence="1 2" key="1">
    <citation type="submission" date="2019-03" db="EMBL/GenBank/DDBJ databases">
        <title>Genomic Encyclopedia of Type Strains, Phase IV (KMG-IV): sequencing the most valuable type-strain genomes for metagenomic binning, comparative biology and taxonomic classification.</title>
        <authorList>
            <person name="Goeker M."/>
        </authorList>
    </citation>
    <scope>NUCLEOTIDE SEQUENCE [LARGE SCALE GENOMIC DNA]</scope>
    <source>
        <strain evidence="1 2">DSM 25903</strain>
    </source>
</reference>
<sequence length="95" mass="11025">MKNLTLAIEDHVLDEARQIAARRRTTVNAIVRDFLTRIVAEESRIEEARRGLIDLMDNSTAQLGADYAWNREDAYEERLRPRHEHPDLRGGRSRG</sequence>
<dbReference type="AlphaFoldDB" id="A0A4R7BJA3"/>
<dbReference type="EMBL" id="SNZR01000017">
    <property type="protein sequence ID" value="TDR85450.1"/>
    <property type="molecule type" value="Genomic_DNA"/>
</dbReference>
<comment type="caution">
    <text evidence="1">The sequence shown here is derived from an EMBL/GenBank/DDBJ whole genome shotgun (WGS) entry which is preliminary data.</text>
</comment>
<accession>A0A4R7BJA3</accession>